<evidence type="ECO:0000256" key="5">
    <source>
        <dbReference type="ARBA" id="ARBA00022692"/>
    </source>
</evidence>
<feature type="transmembrane region" description="Helical" evidence="8">
    <location>
        <begin position="64"/>
        <end position="89"/>
    </location>
</feature>
<keyword evidence="5 8" id="KW-0812">Transmembrane</keyword>
<dbReference type="EMBL" id="JADKYB010000027">
    <property type="protein sequence ID" value="MBM9509646.1"/>
    <property type="molecule type" value="Genomic_DNA"/>
</dbReference>
<evidence type="ECO:0000256" key="2">
    <source>
        <dbReference type="ARBA" id="ARBA00007069"/>
    </source>
</evidence>
<evidence type="ECO:0000256" key="1">
    <source>
        <dbReference type="ARBA" id="ARBA00004651"/>
    </source>
</evidence>
<dbReference type="CDD" id="cd06261">
    <property type="entry name" value="TM_PBP2"/>
    <property type="match status" value="1"/>
</dbReference>
<dbReference type="PROSITE" id="PS50928">
    <property type="entry name" value="ABC_TM1"/>
    <property type="match status" value="1"/>
</dbReference>
<evidence type="ECO:0000256" key="6">
    <source>
        <dbReference type="ARBA" id="ARBA00022989"/>
    </source>
</evidence>
<feature type="transmembrane region" description="Helical" evidence="8">
    <location>
        <begin position="189"/>
        <end position="206"/>
    </location>
</feature>
<comment type="similarity">
    <text evidence="2">Belongs to the binding-protein-dependent transport system permease family. CysTW subfamily.</text>
</comment>
<dbReference type="Proteomes" id="UP000749040">
    <property type="component" value="Unassembled WGS sequence"/>
</dbReference>
<sequence length="271" mass="28373">MRLSRTARILLRSAAALGLAVIYLPLLLVLVDSVNADRSFGWPPGGVTGRWWADAWHSAGARSALWVSVRAGLGATAVALVLGTLVAFAVQRYAFFGRQTLSFVVVLPIALPGVVTGIALNSAFRSVLPPLGLGFGLLTVIIGHATFCVVIVFNNVVARLRRVSGSYEEAAMDLGAGPFQAFRDVTWPLVRSAVAVGGLLAFALSFDEIVVTTFTAGAGVQTLPVWIFGNLARPQQAPVVNVVAAVLVLLSVIPVYAAQRLSGDTAAGGRI</sequence>
<dbReference type="Gene3D" id="1.10.3720.10">
    <property type="entry name" value="MetI-like"/>
    <property type="match status" value="1"/>
</dbReference>
<gene>
    <name evidence="10" type="ORF">ITX44_34850</name>
</gene>
<proteinExistence type="inferred from homology"/>
<evidence type="ECO:0000256" key="4">
    <source>
        <dbReference type="ARBA" id="ARBA00022475"/>
    </source>
</evidence>
<evidence type="ECO:0000256" key="7">
    <source>
        <dbReference type="ARBA" id="ARBA00023136"/>
    </source>
</evidence>
<dbReference type="InterPro" id="IPR000515">
    <property type="entry name" value="MetI-like"/>
</dbReference>
<feature type="transmembrane region" description="Helical" evidence="8">
    <location>
        <begin position="132"/>
        <end position="153"/>
    </location>
</feature>
<reference evidence="10 11" key="1">
    <citation type="submission" date="2021-01" db="EMBL/GenBank/DDBJ databases">
        <title>Streptomyces acididurans sp. nov., isolated from a peat swamp forest soil.</title>
        <authorList>
            <person name="Chantavorakit T."/>
            <person name="Duangmal K."/>
        </authorList>
    </citation>
    <scope>NUCLEOTIDE SEQUENCE [LARGE SCALE GENOMIC DNA]</scope>
    <source>
        <strain evidence="10 11">KK5PA1</strain>
    </source>
</reference>
<comment type="subcellular location">
    <subcellularLocation>
        <location evidence="1 8">Cell membrane</location>
        <topology evidence="1 8">Multi-pass membrane protein</topology>
    </subcellularLocation>
</comment>
<dbReference type="SUPFAM" id="SSF161098">
    <property type="entry name" value="MetI-like"/>
    <property type="match status" value="1"/>
</dbReference>
<keyword evidence="6 8" id="KW-1133">Transmembrane helix</keyword>
<organism evidence="10 11">
    <name type="scientific">Actinacidiphila acididurans</name>
    <dbReference type="NCBI Taxonomy" id="2784346"/>
    <lineage>
        <taxon>Bacteria</taxon>
        <taxon>Bacillati</taxon>
        <taxon>Actinomycetota</taxon>
        <taxon>Actinomycetes</taxon>
        <taxon>Kitasatosporales</taxon>
        <taxon>Streptomycetaceae</taxon>
        <taxon>Actinacidiphila</taxon>
    </lineage>
</organism>
<dbReference type="InterPro" id="IPR051789">
    <property type="entry name" value="Bact_Polyamine_Transport"/>
</dbReference>
<protein>
    <submittedName>
        <fullName evidence="10">ABC transporter permease</fullName>
    </submittedName>
</protein>
<evidence type="ECO:0000313" key="10">
    <source>
        <dbReference type="EMBL" id="MBM9509646.1"/>
    </source>
</evidence>
<feature type="transmembrane region" description="Helical" evidence="8">
    <location>
        <begin position="239"/>
        <end position="257"/>
    </location>
</feature>
<keyword evidence="3 8" id="KW-0813">Transport</keyword>
<feature type="transmembrane region" description="Helical" evidence="8">
    <location>
        <begin position="101"/>
        <end position="120"/>
    </location>
</feature>
<dbReference type="PANTHER" id="PTHR43848:SF2">
    <property type="entry name" value="PUTRESCINE TRANSPORT SYSTEM PERMEASE PROTEIN POTI"/>
    <property type="match status" value="1"/>
</dbReference>
<keyword evidence="4" id="KW-1003">Cell membrane</keyword>
<evidence type="ECO:0000259" key="9">
    <source>
        <dbReference type="PROSITE" id="PS50928"/>
    </source>
</evidence>
<feature type="domain" description="ABC transmembrane type-1" evidence="9">
    <location>
        <begin position="65"/>
        <end position="258"/>
    </location>
</feature>
<evidence type="ECO:0000313" key="11">
    <source>
        <dbReference type="Proteomes" id="UP000749040"/>
    </source>
</evidence>
<keyword evidence="7 8" id="KW-0472">Membrane</keyword>
<dbReference type="Pfam" id="PF00528">
    <property type="entry name" value="BPD_transp_1"/>
    <property type="match status" value="1"/>
</dbReference>
<dbReference type="RefSeq" id="WP_205362992.1">
    <property type="nucleotide sequence ID" value="NZ_JADKYB010000027.1"/>
</dbReference>
<accession>A0ABS2U238</accession>
<evidence type="ECO:0000256" key="8">
    <source>
        <dbReference type="RuleBase" id="RU363032"/>
    </source>
</evidence>
<comment type="caution">
    <text evidence="10">The sequence shown here is derived from an EMBL/GenBank/DDBJ whole genome shotgun (WGS) entry which is preliminary data.</text>
</comment>
<feature type="transmembrane region" description="Helical" evidence="8">
    <location>
        <begin position="212"/>
        <end position="232"/>
    </location>
</feature>
<evidence type="ECO:0000256" key="3">
    <source>
        <dbReference type="ARBA" id="ARBA00022448"/>
    </source>
</evidence>
<dbReference type="InterPro" id="IPR035906">
    <property type="entry name" value="MetI-like_sf"/>
</dbReference>
<name>A0ABS2U238_9ACTN</name>
<keyword evidence="11" id="KW-1185">Reference proteome</keyword>
<dbReference type="PANTHER" id="PTHR43848">
    <property type="entry name" value="PUTRESCINE TRANSPORT SYSTEM PERMEASE PROTEIN POTI"/>
    <property type="match status" value="1"/>
</dbReference>